<evidence type="ECO:0000256" key="1">
    <source>
        <dbReference type="ARBA" id="ARBA00009558"/>
    </source>
</evidence>
<dbReference type="Pfam" id="PF01129">
    <property type="entry name" value="ART"/>
    <property type="match status" value="1"/>
</dbReference>
<dbReference type="Proteomes" id="UP000694558">
    <property type="component" value="Chromosome 8"/>
</dbReference>
<evidence type="ECO:0000256" key="4">
    <source>
        <dbReference type="ARBA" id="ARBA00022695"/>
    </source>
</evidence>
<evidence type="ECO:0000256" key="7">
    <source>
        <dbReference type="RuleBase" id="RU361228"/>
    </source>
</evidence>
<evidence type="ECO:0000313" key="8">
    <source>
        <dbReference type="Ensembl" id="ENSSMAP00000030042.2"/>
    </source>
</evidence>
<keyword evidence="3 7" id="KW-0808">Transferase</keyword>
<evidence type="ECO:0000256" key="3">
    <source>
        <dbReference type="ARBA" id="ARBA00022679"/>
    </source>
</evidence>
<evidence type="ECO:0000256" key="6">
    <source>
        <dbReference type="ARBA" id="ARBA00047597"/>
    </source>
</evidence>
<sequence>MATDSIDDMHDGCRSEAASRVNLFCLFEWRFRDFSFAWASAERDAKKPAHEGLKEEHAVAIRMYTEGKQIQEDFNRAVKTQKHEYGTKGFEFHYFYFHLTDAIQVLHPNQTLCRTAHYRTGRQFDHDVINTNMRFGAFTLAASAKHSFDLNGNVSCFEIYTCFGADVTHYSATNEAGQVLIPPYEVFKITHVLTNDPWCTVVYKLQSTKTPRTDLNCKLNERQMRAYFGAVSTNWPKSRVAMGLASFQHVKRAGVDRDRDISMPAYAL</sequence>
<dbReference type="Gene3D" id="3.90.176.10">
    <property type="entry name" value="Toxin ADP-ribosyltransferase, Chain A, domain 1"/>
    <property type="match status" value="1"/>
</dbReference>
<keyword evidence="4" id="KW-0548">Nucleotidyltransferase</keyword>
<reference evidence="8" key="1">
    <citation type="submission" date="2023-05" db="EMBL/GenBank/DDBJ databases">
        <title>High-quality long-read genome of Scophthalmus maximus.</title>
        <authorList>
            <person name="Lien S."/>
            <person name="Martinez P."/>
        </authorList>
    </citation>
    <scope>NUCLEOTIDE SEQUENCE [LARGE SCALE GENOMIC DNA]</scope>
</reference>
<dbReference type="Ensembl" id="ENSSMAT00000030412.2">
    <property type="protein sequence ID" value="ENSSMAP00000030042.2"/>
    <property type="gene ID" value="ENSSMAG00000018430.2"/>
</dbReference>
<keyword evidence="7" id="KW-0520">NAD</keyword>
<dbReference type="GO" id="GO:0106274">
    <property type="term" value="F:NAD+-protein-arginine ADP-ribosyltransferase activity"/>
    <property type="evidence" value="ECO:0007669"/>
    <property type="project" value="UniProtKB-EC"/>
</dbReference>
<protein>
    <recommendedName>
        <fullName evidence="7">NAD(P)(+)--arginine ADP-ribosyltransferase</fullName>
        <ecNumber evidence="7">2.4.2.31</ecNumber>
    </recommendedName>
    <alternativeName>
        <fullName evidence="7">Mono(ADP-ribosyl)transferase</fullName>
    </alternativeName>
</protein>
<dbReference type="PROSITE" id="PS51996">
    <property type="entry name" value="TR_MART"/>
    <property type="match status" value="1"/>
</dbReference>
<dbReference type="SUPFAM" id="SSF56399">
    <property type="entry name" value="ADP-ribosylation"/>
    <property type="match status" value="1"/>
</dbReference>
<dbReference type="PRINTS" id="PR00970">
    <property type="entry name" value="RIBTRNSFRASE"/>
</dbReference>
<organism evidence="8 9">
    <name type="scientific">Scophthalmus maximus</name>
    <name type="common">Turbot</name>
    <name type="synonym">Psetta maxima</name>
    <dbReference type="NCBI Taxonomy" id="52904"/>
    <lineage>
        <taxon>Eukaryota</taxon>
        <taxon>Metazoa</taxon>
        <taxon>Chordata</taxon>
        <taxon>Craniata</taxon>
        <taxon>Vertebrata</taxon>
        <taxon>Euteleostomi</taxon>
        <taxon>Actinopterygii</taxon>
        <taxon>Neopterygii</taxon>
        <taxon>Teleostei</taxon>
        <taxon>Neoteleostei</taxon>
        <taxon>Acanthomorphata</taxon>
        <taxon>Carangaria</taxon>
        <taxon>Pleuronectiformes</taxon>
        <taxon>Pleuronectoidei</taxon>
        <taxon>Scophthalmidae</taxon>
        <taxon>Scophthalmus</taxon>
    </lineage>
</organism>
<dbReference type="InterPro" id="IPR000768">
    <property type="entry name" value="ART"/>
</dbReference>
<evidence type="ECO:0000313" key="9">
    <source>
        <dbReference type="Proteomes" id="UP000694558"/>
    </source>
</evidence>
<dbReference type="GO" id="GO:0016779">
    <property type="term" value="F:nucleotidyltransferase activity"/>
    <property type="evidence" value="ECO:0007669"/>
    <property type="project" value="UniProtKB-KW"/>
</dbReference>
<evidence type="ECO:0000256" key="2">
    <source>
        <dbReference type="ARBA" id="ARBA00022676"/>
    </source>
</evidence>
<keyword evidence="5 7" id="KW-0521">NADP</keyword>
<dbReference type="InterPro" id="IPR050999">
    <property type="entry name" value="ADP-ribosyltransferase_ARG"/>
</dbReference>
<proteinExistence type="inferred from homology"/>
<keyword evidence="2 7" id="KW-0328">Glycosyltransferase</keyword>
<comment type="similarity">
    <text evidence="1 7">Belongs to the Arg-specific ADP-ribosyltransferase family.</text>
</comment>
<reference evidence="8" key="2">
    <citation type="submission" date="2025-08" db="UniProtKB">
        <authorList>
            <consortium name="Ensembl"/>
        </authorList>
    </citation>
    <scope>IDENTIFICATION</scope>
</reference>
<evidence type="ECO:0000256" key="5">
    <source>
        <dbReference type="ARBA" id="ARBA00022857"/>
    </source>
</evidence>
<name>A0A8D3B862_SCOMX</name>
<dbReference type="PANTHER" id="PTHR10339:SF27">
    <property type="entry name" value="NAD(P)(+)--ARGININE ADP-RIBOSYLTRANSFERASE"/>
    <property type="match status" value="1"/>
</dbReference>
<dbReference type="EC" id="2.4.2.31" evidence="7"/>
<dbReference type="AlphaFoldDB" id="A0A8D3B862"/>
<comment type="catalytic activity">
    <reaction evidence="6 7">
        <text>L-arginyl-[protein] + NAD(+) = N(omega)-(ADP-D-ribosyl)-L-arginyl-[protein] + nicotinamide + H(+)</text>
        <dbReference type="Rhea" id="RHEA:19149"/>
        <dbReference type="Rhea" id="RHEA-COMP:10532"/>
        <dbReference type="Rhea" id="RHEA-COMP:15087"/>
        <dbReference type="ChEBI" id="CHEBI:15378"/>
        <dbReference type="ChEBI" id="CHEBI:17154"/>
        <dbReference type="ChEBI" id="CHEBI:29965"/>
        <dbReference type="ChEBI" id="CHEBI:57540"/>
        <dbReference type="ChEBI" id="CHEBI:142554"/>
        <dbReference type="EC" id="2.4.2.31"/>
    </reaction>
</comment>
<dbReference type="GeneTree" id="ENSGT01030000234601"/>
<dbReference type="GO" id="GO:0003950">
    <property type="term" value="F:NAD+ poly-ADP-ribosyltransferase activity"/>
    <property type="evidence" value="ECO:0007669"/>
    <property type="project" value="TreeGrafter"/>
</dbReference>
<dbReference type="PANTHER" id="PTHR10339">
    <property type="entry name" value="ADP-RIBOSYLTRANSFERASE"/>
    <property type="match status" value="1"/>
</dbReference>
<accession>A0A8D3B862</accession>